<feature type="domain" description="AAA+ ATPase" evidence="4">
    <location>
        <begin position="230"/>
        <end position="362"/>
    </location>
</feature>
<dbReference type="GO" id="GO:0016887">
    <property type="term" value="F:ATP hydrolysis activity"/>
    <property type="evidence" value="ECO:0007669"/>
    <property type="project" value="InterPro"/>
</dbReference>
<evidence type="ECO:0000256" key="3">
    <source>
        <dbReference type="ARBA" id="ARBA00022840"/>
    </source>
</evidence>
<evidence type="ECO:0000256" key="1">
    <source>
        <dbReference type="ARBA" id="ARBA00006914"/>
    </source>
</evidence>
<dbReference type="InterPro" id="IPR003593">
    <property type="entry name" value="AAA+_ATPase"/>
</dbReference>
<sequence>MESIYQQVFAFVRQGIQHRLNQDFKKEPNSSSVIPDFSFSADTTLGKFIAENKLSSEEIFCLCMALMPHLSPGFISGVVGAYLPNGGEFPEFGGVKGKNHRGIIPTGETVLYLLAGKDLAKRAAMIRMFEEDHLFSRKNVLFLDQVPLGEPKMSGRLIMDEEYVDLFIAGKISKPKLSSDFPAQLITTDLEWNDLVLHEKTIEDIREIETWLKFNARLMQDWKLHGKVKPGYRVLFHGPPGTGKTMTACLLGKYTGRDVFRIDLSMVVSKYIGETEKNLSKLFDKAANKDWILFFDEADSIFGKRTNVRDAHDKYANQEVSYLLQRIESHEGLVILATNMKANIDPSFTRRFNTFVEFDNPGVEERRRLWETYLPDSKKLGKEIQAKELARLYELSGANIVNVIQYAGLQTLQKDKRQLQLEDLLKGVEKEYLKEGKMLRKN</sequence>
<dbReference type="Gene3D" id="1.10.8.60">
    <property type="match status" value="1"/>
</dbReference>
<accession>A0A399SRS7</accession>
<comment type="caution">
    <text evidence="5">The sequence shown here is derived from an EMBL/GenBank/DDBJ whole genome shotgun (WGS) entry which is preliminary data.</text>
</comment>
<dbReference type="GO" id="GO:0005524">
    <property type="term" value="F:ATP binding"/>
    <property type="evidence" value="ECO:0007669"/>
    <property type="project" value="UniProtKB-KW"/>
</dbReference>
<dbReference type="SMART" id="SM00382">
    <property type="entry name" value="AAA"/>
    <property type="match status" value="1"/>
</dbReference>
<keyword evidence="6" id="KW-1185">Reference proteome</keyword>
<dbReference type="InterPro" id="IPR027417">
    <property type="entry name" value="P-loop_NTPase"/>
</dbReference>
<evidence type="ECO:0000256" key="2">
    <source>
        <dbReference type="ARBA" id="ARBA00022741"/>
    </source>
</evidence>
<evidence type="ECO:0000313" key="5">
    <source>
        <dbReference type="EMBL" id="RIJ46786.1"/>
    </source>
</evidence>
<dbReference type="Proteomes" id="UP000265926">
    <property type="component" value="Unassembled WGS sequence"/>
</dbReference>
<evidence type="ECO:0000313" key="6">
    <source>
        <dbReference type="Proteomes" id="UP000265926"/>
    </source>
</evidence>
<dbReference type="CDD" id="cd19481">
    <property type="entry name" value="RecA-like_protease"/>
    <property type="match status" value="1"/>
</dbReference>
<keyword evidence="3 5" id="KW-0067">ATP-binding</keyword>
<dbReference type="InterPro" id="IPR050221">
    <property type="entry name" value="26S_Proteasome_ATPase"/>
</dbReference>
<evidence type="ECO:0000259" key="4">
    <source>
        <dbReference type="SMART" id="SM00382"/>
    </source>
</evidence>
<name>A0A399SRS7_9BACT</name>
<dbReference type="EMBL" id="QWGR01000012">
    <property type="protein sequence ID" value="RIJ46786.1"/>
    <property type="molecule type" value="Genomic_DNA"/>
</dbReference>
<dbReference type="PANTHER" id="PTHR23073">
    <property type="entry name" value="26S PROTEASOME REGULATORY SUBUNIT"/>
    <property type="match status" value="1"/>
</dbReference>
<dbReference type="OrthoDB" id="7438987at2"/>
<protein>
    <submittedName>
        <fullName evidence="5">ATP-binding protein</fullName>
    </submittedName>
</protein>
<dbReference type="Gene3D" id="3.40.50.300">
    <property type="entry name" value="P-loop containing nucleotide triphosphate hydrolases"/>
    <property type="match status" value="1"/>
</dbReference>
<dbReference type="Pfam" id="PF00004">
    <property type="entry name" value="AAA"/>
    <property type="match status" value="1"/>
</dbReference>
<proteinExistence type="inferred from homology"/>
<organism evidence="5 6">
    <name type="scientific">Maribellus luteus</name>
    <dbReference type="NCBI Taxonomy" id="2305463"/>
    <lineage>
        <taxon>Bacteria</taxon>
        <taxon>Pseudomonadati</taxon>
        <taxon>Bacteroidota</taxon>
        <taxon>Bacteroidia</taxon>
        <taxon>Marinilabiliales</taxon>
        <taxon>Prolixibacteraceae</taxon>
        <taxon>Maribellus</taxon>
    </lineage>
</organism>
<comment type="similarity">
    <text evidence="1">Belongs to the AAA ATPase family.</text>
</comment>
<dbReference type="RefSeq" id="WP_119439332.1">
    <property type="nucleotide sequence ID" value="NZ_QWGR01000012.1"/>
</dbReference>
<dbReference type="InterPro" id="IPR003959">
    <property type="entry name" value="ATPase_AAA_core"/>
</dbReference>
<gene>
    <name evidence="5" type="ORF">D1614_17400</name>
</gene>
<keyword evidence="2" id="KW-0547">Nucleotide-binding</keyword>
<dbReference type="AlphaFoldDB" id="A0A399SRS7"/>
<dbReference type="SUPFAM" id="SSF52540">
    <property type="entry name" value="P-loop containing nucleoside triphosphate hydrolases"/>
    <property type="match status" value="1"/>
</dbReference>
<reference evidence="5 6" key="1">
    <citation type="submission" date="2018-08" db="EMBL/GenBank/DDBJ databases">
        <title>Pallidiluteibacterium maritimus gen. nov., sp. nov., isolated from coastal sediment.</title>
        <authorList>
            <person name="Zhou L.Y."/>
        </authorList>
    </citation>
    <scope>NUCLEOTIDE SEQUENCE [LARGE SCALE GENOMIC DNA]</scope>
    <source>
        <strain evidence="5 6">XSD2</strain>
    </source>
</reference>